<evidence type="ECO:0000313" key="2">
    <source>
        <dbReference type="EMBL" id="MDV3459054.1"/>
    </source>
</evidence>
<keyword evidence="3" id="KW-1185">Reference proteome</keyword>
<dbReference type="SUPFAM" id="SSF46785">
    <property type="entry name" value="Winged helix' DNA-binding domain"/>
    <property type="match status" value="1"/>
</dbReference>
<organism evidence="2 3">
    <name type="scientific">Sphingomonas agrestis</name>
    <dbReference type="NCBI Taxonomy" id="3080540"/>
    <lineage>
        <taxon>Bacteria</taxon>
        <taxon>Pseudomonadati</taxon>
        <taxon>Pseudomonadota</taxon>
        <taxon>Alphaproteobacteria</taxon>
        <taxon>Sphingomonadales</taxon>
        <taxon>Sphingomonadaceae</taxon>
        <taxon>Sphingomonas</taxon>
    </lineage>
</organism>
<dbReference type="InterPro" id="IPR036388">
    <property type="entry name" value="WH-like_DNA-bd_sf"/>
</dbReference>
<dbReference type="Pfam" id="PF12802">
    <property type="entry name" value="MarR_2"/>
    <property type="match status" value="1"/>
</dbReference>
<dbReference type="InterPro" id="IPR000182">
    <property type="entry name" value="GNAT_dom"/>
</dbReference>
<dbReference type="Gene3D" id="1.10.10.10">
    <property type="entry name" value="Winged helix-like DNA-binding domain superfamily/Winged helix DNA-binding domain"/>
    <property type="match status" value="1"/>
</dbReference>
<feature type="domain" description="N-acetyltransferase" evidence="1">
    <location>
        <begin position="161"/>
        <end position="316"/>
    </location>
</feature>
<reference evidence="2 3" key="1">
    <citation type="submission" date="2023-10" db="EMBL/GenBank/DDBJ databases">
        <title>Sphingomonas sp. HF-S4 16S ribosomal RNA gene Genome sequencing and assembly.</title>
        <authorList>
            <person name="Lee H."/>
        </authorList>
    </citation>
    <scope>NUCLEOTIDE SEQUENCE [LARGE SCALE GENOMIC DNA]</scope>
    <source>
        <strain evidence="2 3">HF-S4</strain>
    </source>
</reference>
<dbReference type="Pfam" id="PF13508">
    <property type="entry name" value="Acetyltransf_7"/>
    <property type="match status" value="1"/>
</dbReference>
<sequence length="319" mass="34380">MSDILRDLGPVFLASRLKRLGERMQAGAARVTGAAGLPVQPSHMALLAALEGRERTIGELVHAVGISQPGVTRGIGQLVDLGMVESRQGADQRQRTISLTPAGNRTLAQAKLHVWPHVEAAVHALCGDRLAAFVDQIDRLETALAATPLDLLAARADTRVLAIRDYDDTLAKDFHDINAEWIDAMFALEDTDREVLENPRKTILDPGGAILFVEARGLGVVGTCALQKTAGAGVELTKMAVRQSARGLKAGEFLLSAILARAATMPADPLYLLTNAKCAAAIHLYEKLGFVHDAEIMTRYGARYARCDVAMRYRKPTSD</sequence>
<dbReference type="GO" id="GO:0016746">
    <property type="term" value="F:acyltransferase activity"/>
    <property type="evidence" value="ECO:0007669"/>
    <property type="project" value="UniProtKB-KW"/>
</dbReference>
<dbReference type="PANTHER" id="PTHR33164:SF57">
    <property type="entry name" value="MARR-FAMILY TRANSCRIPTIONAL REGULATOR"/>
    <property type="match status" value="1"/>
</dbReference>
<comment type="caution">
    <text evidence="2">The sequence shown here is derived from an EMBL/GenBank/DDBJ whole genome shotgun (WGS) entry which is preliminary data.</text>
</comment>
<dbReference type="Gene3D" id="3.40.630.30">
    <property type="match status" value="1"/>
</dbReference>
<protein>
    <submittedName>
        <fullName evidence="2">GNAT family N-acetyltransferase</fullName>
        <ecNumber evidence="2">2.3.1.-</ecNumber>
    </submittedName>
</protein>
<keyword evidence="2" id="KW-0012">Acyltransferase</keyword>
<accession>A0ABU3YCD3</accession>
<proteinExistence type="predicted"/>
<dbReference type="Proteomes" id="UP001273531">
    <property type="component" value="Unassembled WGS sequence"/>
</dbReference>
<dbReference type="SUPFAM" id="SSF55729">
    <property type="entry name" value="Acyl-CoA N-acyltransferases (Nat)"/>
    <property type="match status" value="1"/>
</dbReference>
<dbReference type="PROSITE" id="PS51186">
    <property type="entry name" value="GNAT"/>
    <property type="match status" value="1"/>
</dbReference>
<dbReference type="InterPro" id="IPR000835">
    <property type="entry name" value="HTH_MarR-typ"/>
</dbReference>
<dbReference type="InterPro" id="IPR036390">
    <property type="entry name" value="WH_DNA-bd_sf"/>
</dbReference>
<gene>
    <name evidence="2" type="ORF">RZN05_18795</name>
</gene>
<dbReference type="CDD" id="cd00090">
    <property type="entry name" value="HTH_ARSR"/>
    <property type="match status" value="1"/>
</dbReference>
<keyword evidence="2" id="KW-0808">Transferase</keyword>
<dbReference type="InterPro" id="IPR039422">
    <property type="entry name" value="MarR/SlyA-like"/>
</dbReference>
<name>A0ABU3YCD3_9SPHN</name>
<dbReference type="InterPro" id="IPR011991">
    <property type="entry name" value="ArsR-like_HTH"/>
</dbReference>
<dbReference type="EMBL" id="JAWJEJ010000002">
    <property type="protein sequence ID" value="MDV3459054.1"/>
    <property type="molecule type" value="Genomic_DNA"/>
</dbReference>
<dbReference type="PANTHER" id="PTHR33164">
    <property type="entry name" value="TRANSCRIPTIONAL REGULATOR, MARR FAMILY"/>
    <property type="match status" value="1"/>
</dbReference>
<dbReference type="InterPro" id="IPR016181">
    <property type="entry name" value="Acyl_CoA_acyltransferase"/>
</dbReference>
<evidence type="ECO:0000313" key="3">
    <source>
        <dbReference type="Proteomes" id="UP001273531"/>
    </source>
</evidence>
<evidence type="ECO:0000259" key="1">
    <source>
        <dbReference type="PROSITE" id="PS51186"/>
    </source>
</evidence>
<dbReference type="RefSeq" id="WP_317228213.1">
    <property type="nucleotide sequence ID" value="NZ_JAWJEJ010000002.1"/>
</dbReference>
<dbReference type="EC" id="2.3.1.-" evidence="2"/>